<dbReference type="EnsemblPlants" id="PGSC0003DMT400086039">
    <property type="protein sequence ID" value="PGSC0003DMT400086039"/>
    <property type="gene ID" value="PGSC0003DMG400035610"/>
</dbReference>
<sequence>MAEQSSGKLVQMSQGVQKDLTLTALASQLNKLATKLSEAESDAETDDELIAAQVEEITESQDASIFRDPPDLVEAVMQPVFQTSPTETSTAAPSRSGTAIPSETTPGTDAPTDRETRKKKAEMIEEAEARASPITFGDSPKGFTPPFVPVHEVLKEKGQKGDERRSQLFAE</sequence>
<dbReference type="InParanoid" id="M1DAV4"/>
<feature type="region of interest" description="Disordered" evidence="1">
    <location>
        <begin position="80"/>
        <end position="149"/>
    </location>
</feature>
<dbReference type="PaxDb" id="4113-PGSC0003DMT400086039"/>
<evidence type="ECO:0000313" key="2">
    <source>
        <dbReference type="EnsemblPlants" id="PGSC0003DMT400086039"/>
    </source>
</evidence>
<feature type="compositionally biased region" description="Polar residues" evidence="1">
    <location>
        <begin position="97"/>
        <end position="107"/>
    </location>
</feature>
<feature type="compositionally biased region" description="Low complexity" evidence="1">
    <location>
        <begin position="83"/>
        <end position="96"/>
    </location>
</feature>
<accession>M1DAV4</accession>
<proteinExistence type="predicted"/>
<evidence type="ECO:0008006" key="4">
    <source>
        <dbReference type="Google" id="ProtNLM"/>
    </source>
</evidence>
<reference evidence="2" key="2">
    <citation type="submission" date="2015-06" db="UniProtKB">
        <authorList>
            <consortium name="EnsemblPlants"/>
        </authorList>
    </citation>
    <scope>IDENTIFICATION</scope>
    <source>
        <strain evidence="2">DM1-3 516 R44</strain>
    </source>
</reference>
<keyword evidence="3" id="KW-1185">Reference proteome</keyword>
<dbReference type="HOGENOM" id="CLU_1565594_0_0_1"/>
<dbReference type="Proteomes" id="UP000011115">
    <property type="component" value="Unassembled WGS sequence"/>
</dbReference>
<dbReference type="AlphaFoldDB" id="M1DAV4"/>
<protein>
    <recommendedName>
        <fullName evidence="4">Polyprotein protein</fullName>
    </recommendedName>
</protein>
<evidence type="ECO:0000313" key="3">
    <source>
        <dbReference type="Proteomes" id="UP000011115"/>
    </source>
</evidence>
<dbReference type="Gramene" id="PGSC0003DMT400086039">
    <property type="protein sequence ID" value="PGSC0003DMT400086039"/>
    <property type="gene ID" value="PGSC0003DMG400035610"/>
</dbReference>
<evidence type="ECO:0000256" key="1">
    <source>
        <dbReference type="SAM" id="MobiDB-lite"/>
    </source>
</evidence>
<feature type="compositionally biased region" description="Basic and acidic residues" evidence="1">
    <location>
        <begin position="111"/>
        <end position="129"/>
    </location>
</feature>
<name>M1DAV4_SOLTU</name>
<organism evidence="2 3">
    <name type="scientific">Solanum tuberosum</name>
    <name type="common">Potato</name>
    <dbReference type="NCBI Taxonomy" id="4113"/>
    <lineage>
        <taxon>Eukaryota</taxon>
        <taxon>Viridiplantae</taxon>
        <taxon>Streptophyta</taxon>
        <taxon>Embryophyta</taxon>
        <taxon>Tracheophyta</taxon>
        <taxon>Spermatophyta</taxon>
        <taxon>Magnoliopsida</taxon>
        <taxon>eudicotyledons</taxon>
        <taxon>Gunneridae</taxon>
        <taxon>Pentapetalae</taxon>
        <taxon>asterids</taxon>
        <taxon>lamiids</taxon>
        <taxon>Solanales</taxon>
        <taxon>Solanaceae</taxon>
        <taxon>Solanoideae</taxon>
        <taxon>Solaneae</taxon>
        <taxon>Solanum</taxon>
    </lineage>
</organism>
<reference evidence="3" key="1">
    <citation type="journal article" date="2011" name="Nature">
        <title>Genome sequence and analysis of the tuber crop potato.</title>
        <authorList>
            <consortium name="The Potato Genome Sequencing Consortium"/>
        </authorList>
    </citation>
    <scope>NUCLEOTIDE SEQUENCE [LARGE SCALE GENOMIC DNA]</scope>
    <source>
        <strain evidence="3">cv. DM1-3 516 R44</strain>
    </source>
</reference>